<feature type="non-terminal residue" evidence="2">
    <location>
        <position position="212"/>
    </location>
</feature>
<dbReference type="InterPro" id="IPR033952">
    <property type="entry name" value="STING_C"/>
</dbReference>
<keyword evidence="3" id="KW-1185">Reference proteome</keyword>
<dbReference type="EMBL" id="GL451202">
    <property type="protein sequence ID" value="EFN79750.1"/>
    <property type="molecule type" value="Genomic_DNA"/>
</dbReference>
<dbReference type="FunCoup" id="E2BX31">
    <property type="interactions" value="266"/>
</dbReference>
<dbReference type="Proteomes" id="UP000008237">
    <property type="component" value="Unassembled WGS sequence"/>
</dbReference>
<dbReference type="InterPro" id="IPR055432">
    <property type="entry name" value="STING_LBD"/>
</dbReference>
<dbReference type="OrthoDB" id="6053839at2759"/>
<dbReference type="Pfam" id="PF15009">
    <property type="entry name" value="STING_LBD"/>
    <property type="match status" value="1"/>
</dbReference>
<dbReference type="GO" id="GO:0032481">
    <property type="term" value="P:positive regulation of type I interferon production"/>
    <property type="evidence" value="ECO:0007669"/>
    <property type="project" value="InterPro"/>
</dbReference>
<feature type="domain" description="STING ligand-binding" evidence="1">
    <location>
        <begin position="23"/>
        <end position="212"/>
    </location>
</feature>
<dbReference type="GO" id="GO:0045087">
    <property type="term" value="P:innate immune response"/>
    <property type="evidence" value="ECO:0007669"/>
    <property type="project" value="TreeGrafter"/>
</dbReference>
<organism evidence="3">
    <name type="scientific">Harpegnathos saltator</name>
    <name type="common">Jerdon's jumping ant</name>
    <dbReference type="NCBI Taxonomy" id="610380"/>
    <lineage>
        <taxon>Eukaryota</taxon>
        <taxon>Metazoa</taxon>
        <taxon>Ecdysozoa</taxon>
        <taxon>Arthropoda</taxon>
        <taxon>Hexapoda</taxon>
        <taxon>Insecta</taxon>
        <taxon>Pterygota</taxon>
        <taxon>Neoptera</taxon>
        <taxon>Endopterygota</taxon>
        <taxon>Hymenoptera</taxon>
        <taxon>Apocrita</taxon>
        <taxon>Aculeata</taxon>
        <taxon>Formicoidea</taxon>
        <taxon>Formicidae</taxon>
        <taxon>Ponerinae</taxon>
        <taxon>Ponerini</taxon>
        <taxon>Harpegnathos</taxon>
    </lineage>
</organism>
<dbReference type="PANTHER" id="PTHR34339:SF1">
    <property type="entry name" value="STIMULATOR OF INTERFERON GENES PROTEIN"/>
    <property type="match status" value="1"/>
</dbReference>
<dbReference type="OMA" id="CTDICEL"/>
<dbReference type="GO" id="GO:0002218">
    <property type="term" value="P:activation of innate immune response"/>
    <property type="evidence" value="ECO:0007669"/>
    <property type="project" value="InterPro"/>
</dbReference>
<dbReference type="InterPro" id="IPR038623">
    <property type="entry name" value="STING_C_sf"/>
</dbReference>
<gene>
    <name evidence="2" type="ORF">EAI_16327</name>
</gene>
<dbReference type="InterPro" id="IPR029158">
    <property type="entry name" value="STING"/>
</dbReference>
<accession>E2BX31</accession>
<dbReference type="GO" id="GO:0016239">
    <property type="term" value="P:positive regulation of macroautophagy"/>
    <property type="evidence" value="ECO:0007669"/>
    <property type="project" value="TreeGrafter"/>
</dbReference>
<dbReference type="GO" id="GO:0061507">
    <property type="term" value="F:2',3'-cyclic GMP-AMP binding"/>
    <property type="evidence" value="ECO:0007669"/>
    <property type="project" value="TreeGrafter"/>
</dbReference>
<proteinExistence type="predicted"/>
<dbReference type="InParanoid" id="E2BX31"/>
<dbReference type="AlphaFoldDB" id="E2BX31"/>
<dbReference type="Gene3D" id="1.20.5.5200">
    <property type="match status" value="1"/>
</dbReference>
<dbReference type="GO" id="GO:0035438">
    <property type="term" value="F:cyclic-di-GMP binding"/>
    <property type="evidence" value="ECO:0007669"/>
    <property type="project" value="InterPro"/>
</dbReference>
<evidence type="ECO:0000313" key="3">
    <source>
        <dbReference type="Proteomes" id="UP000008237"/>
    </source>
</evidence>
<dbReference type="CDD" id="cd12146">
    <property type="entry name" value="STING_C"/>
    <property type="match status" value="1"/>
</dbReference>
<keyword evidence="2" id="KW-0472">Membrane</keyword>
<feature type="non-terminal residue" evidence="2">
    <location>
        <position position="1"/>
    </location>
</feature>
<dbReference type="Gene3D" id="3.40.50.12100">
    <property type="entry name" value="Stimulator of interferon genes protein"/>
    <property type="match status" value="1"/>
</dbReference>
<dbReference type="STRING" id="610380.E2BX31"/>
<dbReference type="GO" id="GO:0005789">
    <property type="term" value="C:endoplasmic reticulum membrane"/>
    <property type="evidence" value="ECO:0007669"/>
    <property type="project" value="TreeGrafter"/>
</dbReference>
<name>E2BX31_HARSA</name>
<evidence type="ECO:0000259" key="1">
    <source>
        <dbReference type="Pfam" id="PF15009"/>
    </source>
</evidence>
<protein>
    <submittedName>
        <fullName evidence="2">Transmembrane protein 173</fullName>
    </submittedName>
</protein>
<evidence type="ECO:0000313" key="2">
    <source>
        <dbReference type="EMBL" id="EFN79750.1"/>
    </source>
</evidence>
<dbReference type="GO" id="GO:0000045">
    <property type="term" value="P:autophagosome assembly"/>
    <property type="evidence" value="ECO:0007669"/>
    <property type="project" value="TreeGrafter"/>
</dbReference>
<sequence length="212" mass="24274">WTTSKWETSRLSTFSFSDLNGLDYGTGMAYSYYYGYLRLVLPSTGTSSKGIVEKIENFEDKHGITFPVHKLFILIPSSGYIPPDLKEVSDQWMESAQELEEEIRNRAGIVGRTYRNNVYKIYPGGQKSGVDPVYVVVEGATPLLTFYEIQKHNHSETAVCRQFRQEIISSFHTKLHSVLQNEFDTKNLCEIIYYDDYNSDPGTKINIAKLIL</sequence>
<dbReference type="GO" id="GO:0061709">
    <property type="term" value="P:reticulophagy"/>
    <property type="evidence" value="ECO:0007669"/>
    <property type="project" value="TreeGrafter"/>
</dbReference>
<keyword evidence="2" id="KW-0812">Transmembrane</keyword>
<dbReference type="GO" id="GO:0005776">
    <property type="term" value="C:autophagosome"/>
    <property type="evidence" value="ECO:0007669"/>
    <property type="project" value="TreeGrafter"/>
</dbReference>
<reference evidence="2 3" key="1">
    <citation type="journal article" date="2010" name="Science">
        <title>Genomic comparison of the ants Camponotus floridanus and Harpegnathos saltator.</title>
        <authorList>
            <person name="Bonasio R."/>
            <person name="Zhang G."/>
            <person name="Ye C."/>
            <person name="Mutti N.S."/>
            <person name="Fang X."/>
            <person name="Qin N."/>
            <person name="Donahue G."/>
            <person name="Yang P."/>
            <person name="Li Q."/>
            <person name="Li C."/>
            <person name="Zhang P."/>
            <person name="Huang Z."/>
            <person name="Berger S.L."/>
            <person name="Reinberg D."/>
            <person name="Wang J."/>
            <person name="Liebig J."/>
        </authorList>
    </citation>
    <scope>NUCLEOTIDE SEQUENCE [LARGE SCALE GENOMIC DNA]</scope>
    <source>
        <strain evidence="2 3">R22 G/1</strain>
    </source>
</reference>
<dbReference type="PANTHER" id="PTHR34339">
    <property type="entry name" value="STIMULATOR OF INTERFERON GENES PROTEIN"/>
    <property type="match status" value="1"/>
</dbReference>